<protein>
    <recommendedName>
        <fullName evidence="4">DUF4468 domain-containing protein</fullName>
    </recommendedName>
</protein>
<gene>
    <name evidence="2" type="ORF">GOQ30_17215</name>
</gene>
<organism evidence="2 3">
    <name type="scientific">Flavobacterium profundi</name>
    <dbReference type="NCBI Taxonomy" id="1774945"/>
    <lineage>
        <taxon>Bacteria</taxon>
        <taxon>Pseudomonadati</taxon>
        <taxon>Bacteroidota</taxon>
        <taxon>Flavobacteriia</taxon>
        <taxon>Flavobacteriales</taxon>
        <taxon>Flavobacteriaceae</taxon>
        <taxon>Flavobacterium</taxon>
    </lineage>
</organism>
<evidence type="ECO:0000313" key="2">
    <source>
        <dbReference type="EMBL" id="MVO10914.1"/>
    </source>
</evidence>
<feature type="chain" id="PRO_5026350374" description="DUF4468 domain-containing protein" evidence="1">
    <location>
        <begin position="21"/>
        <end position="190"/>
    </location>
</feature>
<dbReference type="EMBL" id="WQLW01000017">
    <property type="protein sequence ID" value="MVO10914.1"/>
    <property type="molecule type" value="Genomic_DNA"/>
</dbReference>
<evidence type="ECO:0000313" key="3">
    <source>
        <dbReference type="Proteomes" id="UP000431264"/>
    </source>
</evidence>
<evidence type="ECO:0000256" key="1">
    <source>
        <dbReference type="SAM" id="SignalP"/>
    </source>
</evidence>
<reference evidence="3" key="1">
    <citation type="submission" date="2019-05" db="EMBL/GenBank/DDBJ databases">
        <title>Flavobacterium profundi sp. nov., isolated from a deep-sea seamount.</title>
        <authorList>
            <person name="Zhang D.-C."/>
        </authorList>
    </citation>
    <scope>NUCLEOTIDE SEQUENCE [LARGE SCALE GENOMIC DNA]</scope>
    <source>
        <strain evidence="3">TP390</strain>
    </source>
</reference>
<dbReference type="RefSeq" id="WP_140999335.1">
    <property type="nucleotide sequence ID" value="NZ_VDCZ01000017.1"/>
</dbReference>
<accession>A0A6I4IVI3</accession>
<feature type="signal peptide" evidence="1">
    <location>
        <begin position="1"/>
        <end position="20"/>
    </location>
</feature>
<dbReference type="OrthoDB" id="982449at2"/>
<keyword evidence="1" id="KW-0732">Signal</keyword>
<evidence type="ECO:0008006" key="4">
    <source>
        <dbReference type="Google" id="ProtNLM"/>
    </source>
</evidence>
<comment type="caution">
    <text evidence="2">The sequence shown here is derived from an EMBL/GenBank/DDBJ whole genome shotgun (WGS) entry which is preliminary data.</text>
</comment>
<sequence>MKTKITLFIVLFFISFSNFSQDMKSLKKEVFKTYTATTSMDYDAIFDTTYPKVFDIIPKESMKEMFEQMMDNEQFTIQLVEVEPNFSFGEIKTIGTQKFCLIDHDNVMMMKFKTPMEDAEAMTDIFKKSMDAMNVTFDKEKNEFKIEMRSTLIAVSDELTGNQWKFLNKDKENQLFNMIFDEKIKTELGL</sequence>
<keyword evidence="3" id="KW-1185">Reference proteome</keyword>
<name>A0A6I4IVI3_9FLAO</name>
<dbReference type="Proteomes" id="UP000431264">
    <property type="component" value="Unassembled WGS sequence"/>
</dbReference>
<dbReference type="AlphaFoldDB" id="A0A6I4IVI3"/>
<proteinExistence type="predicted"/>